<comment type="caution">
    <text evidence="2">The sequence shown here is derived from an EMBL/GenBank/DDBJ whole genome shotgun (WGS) entry which is preliminary data.</text>
</comment>
<reference evidence="2 3" key="1">
    <citation type="journal article" date="2023" name="Commun. Biol.">
        <title>Genome analysis of Parmales, the sister group of diatoms, reveals the evolutionary specialization of diatoms from phago-mixotrophs to photoautotrophs.</title>
        <authorList>
            <person name="Ban H."/>
            <person name="Sato S."/>
            <person name="Yoshikawa S."/>
            <person name="Yamada K."/>
            <person name="Nakamura Y."/>
            <person name="Ichinomiya M."/>
            <person name="Sato N."/>
            <person name="Blanc-Mathieu R."/>
            <person name="Endo H."/>
            <person name="Kuwata A."/>
            <person name="Ogata H."/>
        </authorList>
    </citation>
    <scope>NUCLEOTIDE SEQUENCE [LARGE SCALE GENOMIC DNA]</scope>
</reference>
<sequence>MLSISLTSPSPSGPSTYSESLPPPPPLSAPPPNSTSPGQYTYSGLHDGGVLPPARADAGGLLAAAVVVRERVNAAITELVEREEAGRPKGTKRKGGA</sequence>
<feature type="region of interest" description="Disordered" evidence="1">
    <location>
        <begin position="1"/>
        <end position="55"/>
    </location>
</feature>
<dbReference type="Proteomes" id="UP001165060">
    <property type="component" value="Unassembled WGS sequence"/>
</dbReference>
<keyword evidence="3" id="KW-1185">Reference proteome</keyword>
<evidence type="ECO:0000256" key="1">
    <source>
        <dbReference type="SAM" id="MobiDB-lite"/>
    </source>
</evidence>
<dbReference type="EMBL" id="BRYB01000273">
    <property type="protein sequence ID" value="GMI26727.1"/>
    <property type="molecule type" value="Genomic_DNA"/>
</dbReference>
<evidence type="ECO:0000313" key="3">
    <source>
        <dbReference type="Proteomes" id="UP001165060"/>
    </source>
</evidence>
<organism evidence="2 3">
    <name type="scientific">Tetraparma gracilis</name>
    <dbReference type="NCBI Taxonomy" id="2962635"/>
    <lineage>
        <taxon>Eukaryota</taxon>
        <taxon>Sar</taxon>
        <taxon>Stramenopiles</taxon>
        <taxon>Ochrophyta</taxon>
        <taxon>Bolidophyceae</taxon>
        <taxon>Parmales</taxon>
        <taxon>Triparmaceae</taxon>
        <taxon>Tetraparma</taxon>
    </lineage>
</organism>
<proteinExistence type="predicted"/>
<evidence type="ECO:0000313" key="2">
    <source>
        <dbReference type="EMBL" id="GMI26727.1"/>
    </source>
</evidence>
<accession>A0ABQ6MIW7</accession>
<protein>
    <submittedName>
        <fullName evidence="2">Uncharacterized protein</fullName>
    </submittedName>
</protein>
<feature type="compositionally biased region" description="Pro residues" evidence="1">
    <location>
        <begin position="21"/>
        <end position="34"/>
    </location>
</feature>
<name>A0ABQ6MIW7_9STRA</name>
<feature type="compositionally biased region" description="Low complexity" evidence="1">
    <location>
        <begin position="1"/>
        <end position="20"/>
    </location>
</feature>
<gene>
    <name evidence="2" type="ORF">TeGR_g10746</name>
</gene>